<dbReference type="EMBL" id="SJPX01000002">
    <property type="protein sequence ID" value="TWU55213.1"/>
    <property type="molecule type" value="Genomic_DNA"/>
</dbReference>
<dbReference type="PANTHER" id="PTHR12526">
    <property type="entry name" value="GLYCOSYLTRANSFERASE"/>
    <property type="match status" value="1"/>
</dbReference>
<dbReference type="CDD" id="cd03801">
    <property type="entry name" value="GT4_PimA-like"/>
    <property type="match status" value="1"/>
</dbReference>
<keyword evidence="3" id="KW-1185">Reference proteome</keyword>
<dbReference type="SUPFAM" id="SSF53756">
    <property type="entry name" value="UDP-Glycosyltransferase/glycogen phosphorylase"/>
    <property type="match status" value="1"/>
</dbReference>
<protein>
    <submittedName>
        <fullName evidence="2">D-inositol-3-phosphate glycosyltransferase</fullName>
        <ecNumber evidence="2">2.4.1.250</ecNumber>
    </submittedName>
</protein>
<evidence type="ECO:0000259" key="1">
    <source>
        <dbReference type="Pfam" id="PF00534"/>
    </source>
</evidence>
<keyword evidence="2" id="KW-0808">Transferase</keyword>
<name>A0A5C6F002_9BACT</name>
<evidence type="ECO:0000313" key="2">
    <source>
        <dbReference type="EMBL" id="TWU55213.1"/>
    </source>
</evidence>
<accession>A0A5C6F002</accession>
<dbReference type="Gene3D" id="3.40.50.2000">
    <property type="entry name" value="Glycogen Phosphorylase B"/>
    <property type="match status" value="2"/>
</dbReference>
<comment type="caution">
    <text evidence="2">The sequence shown here is derived from an EMBL/GenBank/DDBJ whole genome shotgun (WGS) entry which is preliminary data.</text>
</comment>
<dbReference type="InterPro" id="IPR001296">
    <property type="entry name" value="Glyco_trans_1"/>
</dbReference>
<evidence type="ECO:0000313" key="3">
    <source>
        <dbReference type="Proteomes" id="UP000317977"/>
    </source>
</evidence>
<gene>
    <name evidence="2" type="primary">mshA_3</name>
    <name evidence="2" type="ORF">Poly59_15100</name>
</gene>
<dbReference type="EC" id="2.4.1.250" evidence="2"/>
<proteinExistence type="predicted"/>
<feature type="domain" description="Glycosyl transferase family 1" evidence="1">
    <location>
        <begin position="249"/>
        <end position="391"/>
    </location>
</feature>
<keyword evidence="2" id="KW-0328">Glycosyltransferase</keyword>
<reference evidence="2 3" key="1">
    <citation type="submission" date="2019-02" db="EMBL/GenBank/DDBJ databases">
        <title>Deep-cultivation of Planctomycetes and their phenomic and genomic characterization uncovers novel biology.</title>
        <authorList>
            <person name="Wiegand S."/>
            <person name="Jogler M."/>
            <person name="Boedeker C."/>
            <person name="Pinto D."/>
            <person name="Vollmers J."/>
            <person name="Rivas-Marin E."/>
            <person name="Kohn T."/>
            <person name="Peeters S.H."/>
            <person name="Heuer A."/>
            <person name="Rast P."/>
            <person name="Oberbeckmann S."/>
            <person name="Bunk B."/>
            <person name="Jeske O."/>
            <person name="Meyerdierks A."/>
            <person name="Storesund J.E."/>
            <person name="Kallscheuer N."/>
            <person name="Luecker S."/>
            <person name="Lage O.M."/>
            <person name="Pohl T."/>
            <person name="Merkel B.J."/>
            <person name="Hornburger P."/>
            <person name="Mueller R.-W."/>
            <person name="Bruemmer F."/>
            <person name="Labrenz M."/>
            <person name="Spormann A.M."/>
            <person name="Op Den Camp H."/>
            <person name="Overmann J."/>
            <person name="Amann R."/>
            <person name="Jetten M.S.M."/>
            <person name="Mascher T."/>
            <person name="Medema M.H."/>
            <person name="Devos D.P."/>
            <person name="Kaster A.-K."/>
            <person name="Ovreas L."/>
            <person name="Rohde M."/>
            <person name="Galperin M.Y."/>
            <person name="Jogler C."/>
        </authorList>
    </citation>
    <scope>NUCLEOTIDE SEQUENCE [LARGE SCALE GENOMIC DNA]</scope>
    <source>
        <strain evidence="2 3">Poly59</strain>
    </source>
</reference>
<sequence length="409" mass="46039">MTSKWIVCQLGARENYALARGFARRSQLQLLITDTWLRRGIRIPRSVLANRLAGRFHSELVGERISHANIRSMLHEIGWRSPLGSKGWDQILQRNEWFSKFAASQLKKHLATSDARPIVFSYAYTAKAVFEVAKRAGCRCVLGQIDPGLAHDVLVANAYKANPHWKPRRQVPSRYWVDWHSECLLADTIVVNSNWSRDSLIREGVKPGKIVVVPVAYESSSTDPDLETFVGDDSEVKNTGGFCVLRPLRVLVIGRATLEKGIENVVAAANLLRHKPLVFDVVGDHSNVPEEHRNIANINWHGNVPRNEVGKWYRNADLMVFPTLSDGFGITQLEAQFHHLPIVVSKNCGDVVIENVNGRRLLSNSAEFLVETLLDCLANPSLVSEWTANSYVREVFSIDQVASRMCEMR</sequence>
<dbReference type="GO" id="GO:0102710">
    <property type="term" value="F:D-inositol-3-phosphate glycosyltransferase activity"/>
    <property type="evidence" value="ECO:0007669"/>
    <property type="project" value="UniProtKB-EC"/>
</dbReference>
<dbReference type="Pfam" id="PF00534">
    <property type="entry name" value="Glycos_transf_1"/>
    <property type="match status" value="1"/>
</dbReference>
<organism evidence="2 3">
    <name type="scientific">Rubripirellula reticaptiva</name>
    <dbReference type="NCBI Taxonomy" id="2528013"/>
    <lineage>
        <taxon>Bacteria</taxon>
        <taxon>Pseudomonadati</taxon>
        <taxon>Planctomycetota</taxon>
        <taxon>Planctomycetia</taxon>
        <taxon>Pirellulales</taxon>
        <taxon>Pirellulaceae</taxon>
        <taxon>Rubripirellula</taxon>
    </lineage>
</organism>
<dbReference type="Proteomes" id="UP000317977">
    <property type="component" value="Unassembled WGS sequence"/>
</dbReference>
<dbReference type="AlphaFoldDB" id="A0A5C6F002"/>
<dbReference type="OrthoDB" id="9790710at2"/>